<dbReference type="EMBL" id="BSXT01002261">
    <property type="protein sequence ID" value="GMF47960.1"/>
    <property type="molecule type" value="Genomic_DNA"/>
</dbReference>
<sequence>MKKIDESEFLYEEEEEERVESEEEEAALARAEKHRAEKDVEEKKDGPVRPSTFLQSSGSEESFEVVENTAAVAAGVRPLEIEDYDLLDGTPPVSPRSADKLAYTCRQSSTLIKDAIALARQAQRQRVEQRIASIASKRGDGYAGH</sequence>
<reference evidence="2" key="1">
    <citation type="submission" date="2023-04" db="EMBL/GenBank/DDBJ databases">
        <title>Phytophthora fragariaefolia NBRC 109709.</title>
        <authorList>
            <person name="Ichikawa N."/>
            <person name="Sato H."/>
            <person name="Tonouchi N."/>
        </authorList>
    </citation>
    <scope>NUCLEOTIDE SEQUENCE</scope>
    <source>
        <strain evidence="2">NBRC 109709</strain>
    </source>
</reference>
<evidence type="ECO:0000313" key="3">
    <source>
        <dbReference type="Proteomes" id="UP001165121"/>
    </source>
</evidence>
<keyword evidence="3" id="KW-1185">Reference proteome</keyword>
<dbReference type="AlphaFoldDB" id="A0A9W6XXN8"/>
<gene>
    <name evidence="2" type="ORF">Pfra01_001831200</name>
</gene>
<accession>A0A9W6XXN8</accession>
<evidence type="ECO:0000313" key="2">
    <source>
        <dbReference type="EMBL" id="GMF47960.1"/>
    </source>
</evidence>
<comment type="caution">
    <text evidence="2">The sequence shown here is derived from an EMBL/GenBank/DDBJ whole genome shotgun (WGS) entry which is preliminary data.</text>
</comment>
<feature type="compositionally biased region" description="Acidic residues" evidence="1">
    <location>
        <begin position="7"/>
        <end position="26"/>
    </location>
</feature>
<dbReference type="Proteomes" id="UP001165121">
    <property type="component" value="Unassembled WGS sequence"/>
</dbReference>
<name>A0A9W6XXN8_9STRA</name>
<organism evidence="2 3">
    <name type="scientific">Phytophthora fragariaefolia</name>
    <dbReference type="NCBI Taxonomy" id="1490495"/>
    <lineage>
        <taxon>Eukaryota</taxon>
        <taxon>Sar</taxon>
        <taxon>Stramenopiles</taxon>
        <taxon>Oomycota</taxon>
        <taxon>Peronosporomycetes</taxon>
        <taxon>Peronosporales</taxon>
        <taxon>Peronosporaceae</taxon>
        <taxon>Phytophthora</taxon>
    </lineage>
</organism>
<feature type="region of interest" description="Disordered" evidence="1">
    <location>
        <begin position="1"/>
        <end position="61"/>
    </location>
</feature>
<dbReference type="OrthoDB" id="164285at2759"/>
<protein>
    <submittedName>
        <fullName evidence="2">Unnamed protein product</fullName>
    </submittedName>
</protein>
<evidence type="ECO:0000256" key="1">
    <source>
        <dbReference type="SAM" id="MobiDB-lite"/>
    </source>
</evidence>
<proteinExistence type="predicted"/>
<feature type="compositionally biased region" description="Basic and acidic residues" evidence="1">
    <location>
        <begin position="30"/>
        <end position="47"/>
    </location>
</feature>